<keyword evidence="5" id="KW-0472">Membrane</keyword>
<evidence type="ECO:0000313" key="8">
    <source>
        <dbReference type="Proteomes" id="UP000006860"/>
    </source>
</evidence>
<evidence type="ECO:0000256" key="6">
    <source>
        <dbReference type="ARBA" id="ARBA00023315"/>
    </source>
</evidence>
<dbReference type="RefSeq" id="WP_013629097.1">
    <property type="nucleotide sequence ID" value="NC_015174.1"/>
</dbReference>
<dbReference type="GO" id="GO:0016746">
    <property type="term" value="F:acyltransferase activity"/>
    <property type="evidence" value="ECO:0007669"/>
    <property type="project" value="UniProtKB-KW"/>
</dbReference>
<dbReference type="AlphaFoldDB" id="F0STB1"/>
<keyword evidence="6 7" id="KW-0012">Acyltransferase</keyword>
<evidence type="ECO:0000313" key="7">
    <source>
        <dbReference type="EMBL" id="ADY60373.1"/>
    </source>
</evidence>
<keyword evidence="8" id="KW-1185">Reference proteome</keyword>
<sequence>MKWKSIRYRLEYMVFKCLVAIVDSLSYRQSVMLAHGLAHMLFFWLPRKLTRYEVCRENLKIAYGDELSDERADEIILGMWRHLIRVIFEMIQMPRKLRRENFRECITFHNRQRAVSAYLSERPRIVLSGHFGNWELSLVSFGLFGFYVGAVARALDNPYLHDWFKDFREQSGHYMILKSGASEQISQEMERAGAVAMLGDQDAGRRGLFVDFFGKPASTFKSIGLLALQYDAVICVAYARRLPDDFVNSRWVRYEIGTEEIIDPRDPQFSGDVRAIAERYTEALERIVRRDPEQYFWVHRRWKSQPGMKAKPKKKQPAKVA</sequence>
<comment type="subcellular location">
    <subcellularLocation>
        <location evidence="1">Cell inner membrane</location>
    </subcellularLocation>
</comment>
<dbReference type="PANTHER" id="PTHR30606">
    <property type="entry name" value="LIPID A BIOSYNTHESIS LAUROYL ACYLTRANSFERASE"/>
    <property type="match status" value="1"/>
</dbReference>
<dbReference type="CDD" id="cd07984">
    <property type="entry name" value="LPLAT_LABLAT-like"/>
    <property type="match status" value="1"/>
</dbReference>
<dbReference type="EMBL" id="CP002546">
    <property type="protein sequence ID" value="ADY60373.1"/>
    <property type="molecule type" value="Genomic_DNA"/>
</dbReference>
<evidence type="ECO:0000256" key="3">
    <source>
        <dbReference type="ARBA" id="ARBA00022519"/>
    </source>
</evidence>
<keyword evidence="2" id="KW-1003">Cell membrane</keyword>
<dbReference type="OrthoDB" id="9801955at2"/>
<dbReference type="HOGENOM" id="CLU_049421_4_0_0"/>
<proteinExistence type="predicted"/>
<organism evidence="7 8">
    <name type="scientific">Rubinisphaera brasiliensis (strain ATCC 49424 / DSM 5305 / JCM 21570 / IAM 15109 / NBRC 103401 / IFAM 1448)</name>
    <name type="common">Planctomyces brasiliensis</name>
    <dbReference type="NCBI Taxonomy" id="756272"/>
    <lineage>
        <taxon>Bacteria</taxon>
        <taxon>Pseudomonadati</taxon>
        <taxon>Planctomycetota</taxon>
        <taxon>Planctomycetia</taxon>
        <taxon>Planctomycetales</taxon>
        <taxon>Planctomycetaceae</taxon>
        <taxon>Rubinisphaera</taxon>
    </lineage>
</organism>
<evidence type="ECO:0000256" key="2">
    <source>
        <dbReference type="ARBA" id="ARBA00022475"/>
    </source>
</evidence>
<evidence type="ECO:0000256" key="5">
    <source>
        <dbReference type="ARBA" id="ARBA00023136"/>
    </source>
</evidence>
<evidence type="ECO:0000256" key="4">
    <source>
        <dbReference type="ARBA" id="ARBA00022679"/>
    </source>
</evidence>
<name>F0STB1_RUBBR</name>
<dbReference type="Pfam" id="PF03279">
    <property type="entry name" value="Lip_A_acyltrans"/>
    <property type="match status" value="1"/>
</dbReference>
<dbReference type="PANTHER" id="PTHR30606:SF10">
    <property type="entry name" value="PHOSPHATIDYLINOSITOL MANNOSIDE ACYLTRANSFERASE"/>
    <property type="match status" value="1"/>
</dbReference>
<dbReference type="eggNOG" id="COG1560">
    <property type="taxonomic scope" value="Bacteria"/>
</dbReference>
<keyword evidence="4" id="KW-0808">Transferase</keyword>
<dbReference type="Proteomes" id="UP000006860">
    <property type="component" value="Chromosome"/>
</dbReference>
<reference evidence="8" key="1">
    <citation type="submission" date="2011-02" db="EMBL/GenBank/DDBJ databases">
        <title>The complete genome of Planctomyces brasiliensis DSM 5305.</title>
        <authorList>
            <person name="Lucas S."/>
            <person name="Copeland A."/>
            <person name="Lapidus A."/>
            <person name="Bruce D."/>
            <person name="Goodwin L."/>
            <person name="Pitluck S."/>
            <person name="Kyrpides N."/>
            <person name="Mavromatis K."/>
            <person name="Pagani I."/>
            <person name="Ivanova N."/>
            <person name="Ovchinnikova G."/>
            <person name="Lu M."/>
            <person name="Detter J.C."/>
            <person name="Han C."/>
            <person name="Land M."/>
            <person name="Hauser L."/>
            <person name="Markowitz V."/>
            <person name="Cheng J.-F."/>
            <person name="Hugenholtz P."/>
            <person name="Woyke T."/>
            <person name="Wu D."/>
            <person name="Tindall B."/>
            <person name="Pomrenke H.G."/>
            <person name="Brambilla E."/>
            <person name="Klenk H.-P."/>
            <person name="Eisen J.A."/>
        </authorList>
    </citation>
    <scope>NUCLEOTIDE SEQUENCE [LARGE SCALE GENOMIC DNA]</scope>
    <source>
        <strain evidence="8">ATCC 49424 / DSM 5305 / JCM 21570 / NBRC 103401 / IFAM 1448</strain>
    </source>
</reference>
<dbReference type="GO" id="GO:0005886">
    <property type="term" value="C:plasma membrane"/>
    <property type="evidence" value="ECO:0007669"/>
    <property type="project" value="UniProtKB-SubCell"/>
</dbReference>
<protein>
    <submittedName>
        <fullName evidence="7">Lipid A biosynthesis acyltransferase</fullName>
    </submittedName>
</protein>
<evidence type="ECO:0000256" key="1">
    <source>
        <dbReference type="ARBA" id="ARBA00004533"/>
    </source>
</evidence>
<dbReference type="STRING" id="756272.Plabr_2774"/>
<dbReference type="KEGG" id="pbs:Plabr_2774"/>
<keyword evidence="3" id="KW-0997">Cell inner membrane</keyword>
<gene>
    <name evidence="7" type="ordered locus">Plabr_2774</name>
</gene>
<dbReference type="InterPro" id="IPR004960">
    <property type="entry name" value="LipA_acyltrans"/>
</dbReference>
<dbReference type="GO" id="GO:0009247">
    <property type="term" value="P:glycolipid biosynthetic process"/>
    <property type="evidence" value="ECO:0007669"/>
    <property type="project" value="UniProtKB-ARBA"/>
</dbReference>
<accession>F0STB1</accession>